<organism evidence="1 2">
    <name type="scientific">Uliginosibacterium sediminicola</name>
    <dbReference type="NCBI Taxonomy" id="2024550"/>
    <lineage>
        <taxon>Bacteria</taxon>
        <taxon>Pseudomonadati</taxon>
        <taxon>Pseudomonadota</taxon>
        <taxon>Betaproteobacteria</taxon>
        <taxon>Rhodocyclales</taxon>
        <taxon>Zoogloeaceae</taxon>
        <taxon>Uliginosibacterium</taxon>
    </lineage>
</organism>
<protein>
    <submittedName>
        <fullName evidence="1">Phage Gp37/Gp68 family protein</fullName>
    </submittedName>
</protein>
<accession>A0ABU9YWA2</accession>
<dbReference type="Pfam" id="PF07505">
    <property type="entry name" value="DUF5131"/>
    <property type="match status" value="1"/>
</dbReference>
<dbReference type="Proteomes" id="UP001410394">
    <property type="component" value="Unassembled WGS sequence"/>
</dbReference>
<keyword evidence="2" id="KW-1185">Reference proteome</keyword>
<reference evidence="1 2" key="1">
    <citation type="journal article" date="2018" name="Int. J. Syst. Evol. Microbiol.">
        <title>Uliginosibacterium sediminicola sp. nov., isolated from freshwater sediment.</title>
        <authorList>
            <person name="Hwang W.M."/>
            <person name="Kim S.M."/>
            <person name="Kang K."/>
            <person name="Ahn T.Y."/>
        </authorList>
    </citation>
    <scope>NUCLEOTIDE SEQUENCE [LARGE SCALE GENOMIC DNA]</scope>
    <source>
        <strain evidence="1 2">M1-21</strain>
    </source>
</reference>
<evidence type="ECO:0000313" key="1">
    <source>
        <dbReference type="EMBL" id="MEN3067841.1"/>
    </source>
</evidence>
<dbReference type="RefSeq" id="WP_345918605.1">
    <property type="nucleotide sequence ID" value="NZ_JBDIVE010000002.1"/>
</dbReference>
<sequence length="340" mass="37798">MADKSNINWCDSTFNGVIGCTKVSPACDNCYAEKERASTALKVQWGAGKSRHRTSTDNWKKPIRWNKKPFCECEACGWRGEADWLGPCKSCGDLTLKQARRRVFGYSLGDWLDNEIPIEWFVDQLDLIRRTPNLDWLLLTKRIGNWRSRLVAAKNYVSDKLGAEDPESDALFDFIDLWLSGTSPAHVWLGASVCKQTEVDRDITKLLSVPASIHFLSIEPMLEAVDLNMSYGGLVEDDDGAPYPGHVDWVICGGESGPQARPISPDWARSLRDQCAAAGVPFLYKQWGEWIPMLGQVPSVPVRDKTTTPDGWVVGRAGAKAAGRLLDGRKHNEFPTGASQ</sequence>
<gene>
    <name evidence="1" type="ORF">ABDB84_05065</name>
</gene>
<evidence type="ECO:0000313" key="2">
    <source>
        <dbReference type="Proteomes" id="UP001410394"/>
    </source>
</evidence>
<name>A0ABU9YWA2_9RHOO</name>
<dbReference type="InterPro" id="IPR011101">
    <property type="entry name" value="DUF5131"/>
</dbReference>
<comment type="caution">
    <text evidence="1">The sequence shown here is derived from an EMBL/GenBank/DDBJ whole genome shotgun (WGS) entry which is preliminary data.</text>
</comment>
<proteinExistence type="predicted"/>
<dbReference type="EMBL" id="JBDIVE010000002">
    <property type="protein sequence ID" value="MEN3067841.1"/>
    <property type="molecule type" value="Genomic_DNA"/>
</dbReference>